<name>A0ABM8UC53_9GAMM</name>
<sequence>MNRVEACLRRMVVAVVLAGLAPAAVATPPVLDDFDDVLPRLQPERRAGLQRHAERWAGWTESERAAFEQRAAEWDALPAAERGALRERYRAASALPARDRDRVRTAARWFEALPPDRQQALRDEFQALDASVRRGWLLGPDLGADYTALQPLLAQVPVAEHDEILRVLRGMTARQRKDLAVLVQRTPPQERAQLRRELVSTAAARRDDWLWDRLHR</sequence>
<proteinExistence type="predicted"/>
<feature type="chain" id="PRO_5045744869" description="DUF3106 domain-containing protein" evidence="1">
    <location>
        <begin position="27"/>
        <end position="216"/>
    </location>
</feature>
<evidence type="ECO:0000313" key="3">
    <source>
        <dbReference type="Proteomes" id="UP000680116"/>
    </source>
</evidence>
<evidence type="ECO:0000313" key="2">
    <source>
        <dbReference type="EMBL" id="CAG4968277.1"/>
    </source>
</evidence>
<dbReference type="Pfam" id="PF11304">
    <property type="entry name" value="DUF3106"/>
    <property type="match status" value="1"/>
</dbReference>
<dbReference type="EMBL" id="OU015430">
    <property type="protein sequence ID" value="CAG4968277.1"/>
    <property type="molecule type" value="Genomic_DNA"/>
</dbReference>
<evidence type="ECO:0000256" key="1">
    <source>
        <dbReference type="SAM" id="SignalP"/>
    </source>
</evidence>
<evidence type="ECO:0008006" key="4">
    <source>
        <dbReference type="Google" id="ProtNLM"/>
    </source>
</evidence>
<organism evidence="2 3">
    <name type="scientific">Novilysobacter luteus</name>
    <dbReference type="NCBI Taxonomy" id="2822368"/>
    <lineage>
        <taxon>Bacteria</taxon>
        <taxon>Pseudomonadati</taxon>
        <taxon>Pseudomonadota</taxon>
        <taxon>Gammaproteobacteria</taxon>
        <taxon>Lysobacterales</taxon>
        <taxon>Lysobacteraceae</taxon>
        <taxon>Novilysobacter</taxon>
    </lineage>
</organism>
<feature type="signal peptide" evidence="1">
    <location>
        <begin position="1"/>
        <end position="26"/>
    </location>
</feature>
<keyword evidence="3" id="KW-1185">Reference proteome</keyword>
<protein>
    <recommendedName>
        <fullName evidence="4">DUF3106 domain-containing protein</fullName>
    </recommendedName>
</protein>
<dbReference type="RefSeq" id="WP_215219266.1">
    <property type="nucleotide sequence ID" value="NZ_OU015430.1"/>
</dbReference>
<dbReference type="InterPro" id="IPR021455">
    <property type="entry name" value="DUF3106"/>
</dbReference>
<gene>
    <name evidence="2" type="ORF">LYB30171_00235</name>
</gene>
<dbReference type="Proteomes" id="UP000680116">
    <property type="component" value="Chromosome"/>
</dbReference>
<reference evidence="2 3" key="1">
    <citation type="submission" date="2021-04" db="EMBL/GenBank/DDBJ databases">
        <authorList>
            <person name="Rodrigo-Torres L."/>
            <person name="Arahal R. D."/>
            <person name="Lucena T."/>
        </authorList>
    </citation>
    <scope>NUCLEOTIDE SEQUENCE [LARGE SCALE GENOMIC DNA]</scope>
    <source>
        <strain evidence="2 3">CECT 30171</strain>
    </source>
</reference>
<keyword evidence="1" id="KW-0732">Signal</keyword>
<accession>A0ABM8UC53</accession>